<sequence length="241" mass="25724">MASCPICPRTAPDRQHLCLVHSGDLRRWLAELPHQARLLAAELAPPSSGAAGRGGGRAHAPVPVDLRVLVLLAGGRYDPVPGTDDDGEAPIAAILGAWAGHIAYHYPALGWHPDRDPNATLYVQPCDQAVPAHGETITGWCSWLIDYLPFAVTLPIAADLHRGLGDLIHRIRGLTHTTPRQHSQAAPCPQCDACALVRTDGHWHITCQLCGHTLDPEEYDTHAAAVLQAQLAAAQDDNAAA</sequence>
<dbReference type="EMBL" id="CP108222">
    <property type="protein sequence ID" value="WTT17812.1"/>
    <property type="molecule type" value="Genomic_DNA"/>
</dbReference>
<reference evidence="1" key="1">
    <citation type="submission" date="2022-10" db="EMBL/GenBank/DDBJ databases">
        <title>The complete genomes of actinobacterial strains from the NBC collection.</title>
        <authorList>
            <person name="Joergensen T.S."/>
            <person name="Alvarez Arevalo M."/>
            <person name="Sterndorff E.B."/>
            <person name="Faurdal D."/>
            <person name="Vuksanovic O."/>
            <person name="Mourched A.-S."/>
            <person name="Charusanti P."/>
            <person name="Shaw S."/>
            <person name="Blin K."/>
            <person name="Weber T."/>
        </authorList>
    </citation>
    <scope>NUCLEOTIDE SEQUENCE</scope>
    <source>
        <strain evidence="1">NBC_00093</strain>
    </source>
</reference>
<proteinExistence type="predicted"/>
<accession>A0AAU2A0Q0</accession>
<dbReference type="AlphaFoldDB" id="A0AAU2A0Q0"/>
<evidence type="ECO:0000313" key="1">
    <source>
        <dbReference type="EMBL" id="WTT17812.1"/>
    </source>
</evidence>
<gene>
    <name evidence="1" type="ORF">OHA22_20830</name>
</gene>
<organism evidence="1">
    <name type="scientific">Streptomyces sp. NBC_00093</name>
    <dbReference type="NCBI Taxonomy" id="2975649"/>
    <lineage>
        <taxon>Bacteria</taxon>
        <taxon>Bacillati</taxon>
        <taxon>Actinomycetota</taxon>
        <taxon>Actinomycetes</taxon>
        <taxon>Kitasatosporales</taxon>
        <taxon>Streptomycetaceae</taxon>
        <taxon>Streptomyces</taxon>
    </lineage>
</organism>
<protein>
    <submittedName>
        <fullName evidence="1">Uncharacterized protein</fullName>
    </submittedName>
</protein>
<name>A0AAU2A0Q0_9ACTN</name>